<feature type="transmembrane region" description="Helical" evidence="1">
    <location>
        <begin position="7"/>
        <end position="25"/>
    </location>
</feature>
<evidence type="ECO:0000313" key="2">
    <source>
        <dbReference type="EMBL" id="MTE26001.1"/>
    </source>
</evidence>
<keyword evidence="1" id="KW-0812">Transmembrane</keyword>
<proteinExistence type="predicted"/>
<dbReference type="AlphaFoldDB" id="A0A7K1GA37"/>
<feature type="transmembrane region" description="Helical" evidence="1">
    <location>
        <begin position="60"/>
        <end position="82"/>
    </location>
</feature>
<keyword evidence="3" id="KW-1185">Reference proteome</keyword>
<keyword evidence="1" id="KW-0472">Membrane</keyword>
<evidence type="ECO:0000256" key="1">
    <source>
        <dbReference type="SAM" id="Phobius"/>
    </source>
</evidence>
<protein>
    <submittedName>
        <fullName evidence="2">Uncharacterized protein</fullName>
    </submittedName>
</protein>
<gene>
    <name evidence="2" type="ORF">F1003_03560</name>
</gene>
<dbReference type="EMBL" id="WJYA01000003">
    <property type="protein sequence ID" value="MTE26001.1"/>
    <property type="molecule type" value="Genomic_DNA"/>
</dbReference>
<name>A0A7K1GA37_9FLAO</name>
<reference evidence="2 3" key="1">
    <citation type="submission" date="2019-11" db="EMBL/GenBank/DDBJ databases">
        <title>Winogradskyella ouciana sp. nov., isolated from the hadal seawater of the Mariana Trench.</title>
        <authorList>
            <person name="Liu R."/>
        </authorList>
    </citation>
    <scope>NUCLEOTIDE SEQUENCE [LARGE SCALE GENOMIC DNA]</scope>
    <source>
        <strain evidence="2 3">ZXX205</strain>
    </source>
</reference>
<dbReference type="Proteomes" id="UP000447545">
    <property type="component" value="Unassembled WGS sequence"/>
</dbReference>
<organism evidence="2 3">
    <name type="scientific">Winogradskyella ouciana</name>
    <dbReference type="NCBI Taxonomy" id="2608631"/>
    <lineage>
        <taxon>Bacteria</taxon>
        <taxon>Pseudomonadati</taxon>
        <taxon>Bacteroidota</taxon>
        <taxon>Flavobacteriia</taxon>
        <taxon>Flavobacteriales</taxon>
        <taxon>Flavobacteriaceae</taxon>
        <taxon>Winogradskyella</taxon>
    </lineage>
</organism>
<dbReference type="RefSeq" id="WP_162306888.1">
    <property type="nucleotide sequence ID" value="NZ_WJYA01000003.1"/>
</dbReference>
<accession>A0A7K1GA37</accession>
<evidence type="ECO:0000313" key="3">
    <source>
        <dbReference type="Proteomes" id="UP000447545"/>
    </source>
</evidence>
<keyword evidence="1" id="KW-1133">Transmembrane helix</keyword>
<sequence length="90" mass="10450">MKTIIQILILTIIIFVVITLVTMKIETPFDGNDTYGFPFTFHIKWSGMCFECPENPTETYYGYLFIDFVIAFLISIGIWKLLSNLKNKKS</sequence>
<comment type="caution">
    <text evidence="2">The sequence shown here is derived from an EMBL/GenBank/DDBJ whole genome shotgun (WGS) entry which is preliminary data.</text>
</comment>